<reference evidence="1" key="1">
    <citation type="submission" date="2021-01" db="EMBL/GenBank/DDBJ databases">
        <title>Whole genome shotgun sequence of Acrocarpospora phusangensis NBRC 108782.</title>
        <authorList>
            <person name="Komaki H."/>
            <person name="Tamura T."/>
        </authorList>
    </citation>
    <scope>NUCLEOTIDE SEQUENCE</scope>
    <source>
        <strain evidence="1">NBRC 108782</strain>
    </source>
</reference>
<gene>
    <name evidence="1" type="ORF">Aph01nite_06950</name>
</gene>
<dbReference type="EMBL" id="BOOA01000004">
    <property type="protein sequence ID" value="GIH22385.1"/>
    <property type="molecule type" value="Genomic_DNA"/>
</dbReference>
<dbReference type="RefSeq" id="WP_204039237.1">
    <property type="nucleotide sequence ID" value="NZ_BOOA01000004.1"/>
</dbReference>
<keyword evidence="2" id="KW-1185">Reference proteome</keyword>
<sequence>MSAPPRLYVLVAIHAPTALIIRRGPSNWWHLLRWDLQTRTIEPGAWFGGTLYPRRCDISPDGRYFGYFALGTGEPPWRTYFAVSRLPWLTALVAWQTYGTYTIGCRFARDGNLTISGAMNDQPFHGRYPNKASIEVMHTNWIRRDIQNELKRGWRPLREALEIPLDPDERDSAVLIQRTSPTGHGTSLILAHTGVDFQRHGIEGVQTRYFRKDRDGQITPLADATWADWDHNGHLLMATRQGAVTVHEQRRRVWTETWTHDLADLTPNPAEAPVWAEGW</sequence>
<evidence type="ECO:0000313" key="2">
    <source>
        <dbReference type="Proteomes" id="UP000640052"/>
    </source>
</evidence>
<proteinExistence type="predicted"/>
<protein>
    <submittedName>
        <fullName evidence="1">Uncharacterized protein</fullName>
    </submittedName>
</protein>
<organism evidence="1 2">
    <name type="scientific">Acrocarpospora phusangensis</name>
    <dbReference type="NCBI Taxonomy" id="1070424"/>
    <lineage>
        <taxon>Bacteria</taxon>
        <taxon>Bacillati</taxon>
        <taxon>Actinomycetota</taxon>
        <taxon>Actinomycetes</taxon>
        <taxon>Streptosporangiales</taxon>
        <taxon>Streptosporangiaceae</taxon>
        <taxon>Acrocarpospora</taxon>
    </lineage>
</organism>
<evidence type="ECO:0000313" key="1">
    <source>
        <dbReference type="EMBL" id="GIH22385.1"/>
    </source>
</evidence>
<dbReference type="Proteomes" id="UP000640052">
    <property type="component" value="Unassembled WGS sequence"/>
</dbReference>
<comment type="caution">
    <text evidence="1">The sequence shown here is derived from an EMBL/GenBank/DDBJ whole genome shotgun (WGS) entry which is preliminary data.</text>
</comment>
<name>A0A919UN56_9ACTN</name>
<dbReference type="AlphaFoldDB" id="A0A919UN56"/>
<accession>A0A919UN56</accession>